<dbReference type="InterPro" id="IPR036388">
    <property type="entry name" value="WH-like_DNA-bd_sf"/>
</dbReference>
<name>A0AAJ1IA81_9SPIO</name>
<dbReference type="InterPro" id="IPR000944">
    <property type="entry name" value="Tscrpt_reg_Rrf2"/>
</dbReference>
<dbReference type="Proteomes" id="UP001221217">
    <property type="component" value="Unassembled WGS sequence"/>
</dbReference>
<evidence type="ECO:0000313" key="1">
    <source>
        <dbReference type="EMBL" id="MDC7225538.1"/>
    </source>
</evidence>
<dbReference type="PROSITE" id="PS01332">
    <property type="entry name" value="HTH_RRF2_1"/>
    <property type="match status" value="1"/>
</dbReference>
<dbReference type="PROSITE" id="PS51197">
    <property type="entry name" value="HTH_RRF2_2"/>
    <property type="match status" value="1"/>
</dbReference>
<accession>A0AAJ1IA81</accession>
<sequence length="132" mass="14735">MNLLNMSEGAYLAMHSLALVAARQPERLTVKQLAQELEASQAHLAKVFQKLSKAGLVTSVRGPSGGFILDREPEDISFLDIYEIIEGKVEKSDCPLGKSHCAFDSCILTDDFNRIADDLYNMYEHIKLSNFK</sequence>
<comment type="caution">
    <text evidence="1">The sequence shown here is derived from an EMBL/GenBank/DDBJ whole genome shotgun (WGS) entry which is preliminary data.</text>
</comment>
<dbReference type="InterPro" id="IPR036390">
    <property type="entry name" value="WH_DNA-bd_sf"/>
</dbReference>
<dbReference type="SUPFAM" id="SSF46785">
    <property type="entry name" value="Winged helix' DNA-binding domain"/>
    <property type="match status" value="1"/>
</dbReference>
<dbReference type="Gene3D" id="1.10.10.10">
    <property type="entry name" value="Winged helix-like DNA-binding domain superfamily/Winged helix DNA-binding domain"/>
    <property type="match status" value="1"/>
</dbReference>
<proteinExistence type="predicted"/>
<protein>
    <submittedName>
        <fullName evidence="1">Rrf2 family transcriptional regulator</fullName>
    </submittedName>
</protein>
<dbReference type="GO" id="GO:0005829">
    <property type="term" value="C:cytosol"/>
    <property type="evidence" value="ECO:0007669"/>
    <property type="project" value="TreeGrafter"/>
</dbReference>
<dbReference type="Pfam" id="PF02082">
    <property type="entry name" value="Rrf2"/>
    <property type="match status" value="1"/>
</dbReference>
<evidence type="ECO:0000313" key="2">
    <source>
        <dbReference type="Proteomes" id="UP001221217"/>
    </source>
</evidence>
<dbReference type="GO" id="GO:0003700">
    <property type="term" value="F:DNA-binding transcription factor activity"/>
    <property type="evidence" value="ECO:0007669"/>
    <property type="project" value="TreeGrafter"/>
</dbReference>
<dbReference type="PANTHER" id="PTHR33221:SF15">
    <property type="entry name" value="HTH-TYPE TRANSCRIPTIONAL REGULATOR YWGB-RELATED"/>
    <property type="match status" value="1"/>
</dbReference>
<organism evidence="1 2">
    <name type="scientific">Candidatus Thalassospirochaeta sargassi</name>
    <dbReference type="NCBI Taxonomy" id="3119039"/>
    <lineage>
        <taxon>Bacteria</taxon>
        <taxon>Pseudomonadati</taxon>
        <taxon>Spirochaetota</taxon>
        <taxon>Spirochaetia</taxon>
        <taxon>Spirochaetales</taxon>
        <taxon>Spirochaetaceae</taxon>
        <taxon>Candidatus Thalassospirochaeta</taxon>
    </lineage>
</organism>
<dbReference type="NCBIfam" id="TIGR00738">
    <property type="entry name" value="rrf2_super"/>
    <property type="match status" value="1"/>
</dbReference>
<dbReference type="InterPro" id="IPR030489">
    <property type="entry name" value="TR_Rrf2-type_CS"/>
</dbReference>
<reference evidence="1 2" key="1">
    <citation type="submission" date="2022-12" db="EMBL/GenBank/DDBJ databases">
        <title>Metagenome assembled genome from gulf of manar.</title>
        <authorList>
            <person name="Kohli P."/>
            <person name="Pk S."/>
            <person name="Venkata Ramana C."/>
            <person name="Sasikala C."/>
        </authorList>
    </citation>
    <scope>NUCLEOTIDE SEQUENCE [LARGE SCALE GENOMIC DNA]</scope>
    <source>
        <strain evidence="1">JB008</strain>
    </source>
</reference>
<dbReference type="AlphaFoldDB" id="A0AAJ1IA81"/>
<dbReference type="PANTHER" id="PTHR33221">
    <property type="entry name" value="WINGED HELIX-TURN-HELIX TRANSCRIPTIONAL REGULATOR, RRF2 FAMILY"/>
    <property type="match status" value="1"/>
</dbReference>
<dbReference type="EMBL" id="JAQQAL010000007">
    <property type="protein sequence ID" value="MDC7225538.1"/>
    <property type="molecule type" value="Genomic_DNA"/>
</dbReference>
<gene>
    <name evidence="1" type="ORF">PQJ61_02100</name>
</gene>